<accession>A0A067G0S1</accession>
<evidence type="ECO:0000313" key="2">
    <source>
        <dbReference type="Proteomes" id="UP000027120"/>
    </source>
</evidence>
<proteinExistence type="predicted"/>
<protein>
    <submittedName>
        <fullName evidence="1">Uncharacterized protein</fullName>
    </submittedName>
</protein>
<dbReference type="EMBL" id="KK784888">
    <property type="protein sequence ID" value="KDO72006.1"/>
    <property type="molecule type" value="Genomic_DNA"/>
</dbReference>
<dbReference type="AlphaFoldDB" id="A0A067G0S1"/>
<keyword evidence="2" id="KW-1185">Reference proteome</keyword>
<organism evidence="1 2">
    <name type="scientific">Citrus sinensis</name>
    <name type="common">Sweet orange</name>
    <name type="synonym">Citrus aurantium var. sinensis</name>
    <dbReference type="NCBI Taxonomy" id="2711"/>
    <lineage>
        <taxon>Eukaryota</taxon>
        <taxon>Viridiplantae</taxon>
        <taxon>Streptophyta</taxon>
        <taxon>Embryophyta</taxon>
        <taxon>Tracheophyta</taxon>
        <taxon>Spermatophyta</taxon>
        <taxon>Magnoliopsida</taxon>
        <taxon>eudicotyledons</taxon>
        <taxon>Gunneridae</taxon>
        <taxon>Pentapetalae</taxon>
        <taxon>rosids</taxon>
        <taxon>malvids</taxon>
        <taxon>Sapindales</taxon>
        <taxon>Rutaceae</taxon>
        <taxon>Aurantioideae</taxon>
        <taxon>Citrus</taxon>
    </lineage>
</organism>
<gene>
    <name evidence="1" type="ORF">CISIN_1g0312912mg</name>
</gene>
<evidence type="ECO:0000313" key="1">
    <source>
        <dbReference type="EMBL" id="KDO72005.1"/>
    </source>
</evidence>
<name>A0A067G0S1_CITSI</name>
<feature type="non-terminal residue" evidence="1">
    <location>
        <position position="1"/>
    </location>
</feature>
<dbReference type="Proteomes" id="UP000027120">
    <property type="component" value="Unassembled WGS sequence"/>
</dbReference>
<sequence length="19" mass="2280">SFVLFWTYPSKNSKYLELG</sequence>
<dbReference type="EMBL" id="KK784888">
    <property type="protein sequence ID" value="KDO72005.1"/>
    <property type="molecule type" value="Genomic_DNA"/>
</dbReference>
<reference evidence="1 2" key="1">
    <citation type="submission" date="2014-04" db="EMBL/GenBank/DDBJ databases">
        <authorList>
            <consortium name="International Citrus Genome Consortium"/>
            <person name="Gmitter F."/>
            <person name="Chen C."/>
            <person name="Farmerie W."/>
            <person name="Harkins T."/>
            <person name="Desany B."/>
            <person name="Mohiuddin M."/>
            <person name="Kodira C."/>
            <person name="Borodovsky M."/>
            <person name="Lomsadze A."/>
            <person name="Burns P."/>
            <person name="Jenkins J."/>
            <person name="Prochnik S."/>
            <person name="Shu S."/>
            <person name="Chapman J."/>
            <person name="Pitluck S."/>
            <person name="Schmutz J."/>
            <person name="Rokhsar D."/>
        </authorList>
    </citation>
    <scope>NUCLEOTIDE SEQUENCE</scope>
</reference>